<dbReference type="Proteomes" id="UP000182444">
    <property type="component" value="Chromosome 1D"/>
</dbReference>
<dbReference type="VEuPathDB" id="FungiDB:YALI0_D00176g"/>
<dbReference type="PROSITE" id="PS00737">
    <property type="entry name" value="THIOLASE_2"/>
    <property type="match status" value="1"/>
</dbReference>
<evidence type="ECO:0000313" key="12">
    <source>
        <dbReference type="EMBL" id="RDW23636.1"/>
    </source>
</evidence>
<dbReference type="PIRSF" id="PIRSF000429">
    <property type="entry name" value="Ac-CoA_Ac_transf"/>
    <property type="match status" value="1"/>
</dbReference>
<reference evidence="11 13" key="1">
    <citation type="journal article" date="2016" name="PLoS ONE">
        <title>Sequence Assembly of Yarrowia lipolytica Strain W29/CLIB89 Shows Transposable Element Diversity.</title>
        <authorList>
            <person name="Magnan C."/>
            <person name="Yu J."/>
            <person name="Chang I."/>
            <person name="Jahn E."/>
            <person name="Kanomata Y."/>
            <person name="Wu J."/>
            <person name="Zeller M."/>
            <person name="Oakes M."/>
            <person name="Baldi P."/>
            <person name="Sandmeyer S."/>
        </authorList>
    </citation>
    <scope>NUCLEOTIDE SEQUENCE [LARGE SCALE GENOMIC DNA]</scope>
    <source>
        <strain evidence="11">CLIB89</strain>
        <strain evidence="13">CLIB89(W29)</strain>
    </source>
</reference>
<dbReference type="RefSeq" id="XP_502229.1">
    <property type="nucleotide sequence ID" value="XM_502229.1"/>
</dbReference>
<evidence type="ECO:0000313" key="14">
    <source>
        <dbReference type="Proteomes" id="UP000256601"/>
    </source>
</evidence>
<proteinExistence type="predicted"/>
<dbReference type="GO" id="GO:0006869">
    <property type="term" value="P:lipid transport"/>
    <property type="evidence" value="ECO:0007669"/>
    <property type="project" value="UniProtKB-KW"/>
</dbReference>
<protein>
    <recommendedName>
        <fullName evidence="2">propanoyl-CoA C-acyltransferase</fullName>
        <ecNumber evidence="2">2.3.1.176</ecNumber>
    </recommendedName>
    <alternativeName>
        <fullName evidence="8">Propanoyl-CoA C-acyltransferase</fullName>
    </alternativeName>
</protein>
<dbReference type="InterPro" id="IPR016039">
    <property type="entry name" value="Thiolase-like"/>
</dbReference>
<dbReference type="EMBL" id="CP017556">
    <property type="protein sequence ID" value="AOW03365.1"/>
    <property type="molecule type" value="Genomic_DNA"/>
</dbReference>
<dbReference type="eggNOG" id="KOG1406">
    <property type="taxonomic scope" value="Eukaryota"/>
</dbReference>
<dbReference type="SUPFAM" id="SSF53901">
    <property type="entry name" value="Thiolase-like"/>
    <property type="match status" value="2"/>
</dbReference>
<evidence type="ECO:0000256" key="6">
    <source>
        <dbReference type="ARBA" id="ARBA00023121"/>
    </source>
</evidence>
<dbReference type="GO" id="GO:0008289">
    <property type="term" value="F:lipid binding"/>
    <property type="evidence" value="ECO:0007669"/>
    <property type="project" value="UniProtKB-KW"/>
</dbReference>
<evidence type="ECO:0000256" key="5">
    <source>
        <dbReference type="ARBA" id="ARBA00023055"/>
    </source>
</evidence>
<dbReference type="InterPro" id="IPR020615">
    <property type="entry name" value="Thiolase_acyl_enz_int_AS"/>
</dbReference>
<gene>
    <name evidence="12" type="ORF">B0I71DRAFT_135645</name>
    <name evidence="11" type="ORF">YALI1_D00173g</name>
</gene>
<dbReference type="Pfam" id="PF22691">
    <property type="entry name" value="Thiolase_C_1"/>
    <property type="match status" value="1"/>
</dbReference>
<keyword evidence="6" id="KW-0446">Lipid-binding</keyword>
<comment type="subcellular location">
    <subcellularLocation>
        <location evidence="1">Peroxisome</location>
    </subcellularLocation>
</comment>
<name>A0A1D8NCK9_YARLL</name>
<evidence type="ECO:0000256" key="4">
    <source>
        <dbReference type="ARBA" id="ARBA00022679"/>
    </source>
</evidence>
<keyword evidence="3" id="KW-0813">Transport</keyword>
<feature type="domain" description="Thiolase C-terminal" evidence="10">
    <location>
        <begin position="262"/>
        <end position="381"/>
    </location>
</feature>
<dbReference type="Proteomes" id="UP000256601">
    <property type="component" value="Unassembled WGS sequence"/>
</dbReference>
<dbReference type="InterPro" id="IPR020613">
    <property type="entry name" value="Thiolase_CS"/>
</dbReference>
<keyword evidence="4" id="KW-0808">Transferase</keyword>
<keyword evidence="7" id="KW-0576">Peroxisome</keyword>
<dbReference type="OrthoDB" id="542135at2759"/>
<feature type="domain" description="Thiolase N-terminal" evidence="9">
    <location>
        <begin position="5"/>
        <end position="226"/>
    </location>
</feature>
<reference evidence="12 14" key="2">
    <citation type="submission" date="2018-07" db="EMBL/GenBank/DDBJ databases">
        <title>Draft Genome Assemblies for Five Robust Yarrowia lipolytica Strains Exhibiting High Lipid Production and Pentose Sugar Utilization and Sugar Alcohol Secretion from Undetoxified Lignocellulosic Biomass Hydrolysates.</title>
        <authorList>
            <consortium name="DOE Joint Genome Institute"/>
            <person name="Walker C."/>
            <person name="Ryu S."/>
            <person name="Na H."/>
            <person name="Zane M."/>
            <person name="LaButti K."/>
            <person name="Lipzen A."/>
            <person name="Haridas S."/>
            <person name="Barry K."/>
            <person name="Grigoriev I.V."/>
            <person name="Quarterman J."/>
            <person name="Slininger P."/>
            <person name="Dien B."/>
            <person name="Trinh C.T."/>
        </authorList>
    </citation>
    <scope>NUCLEOTIDE SEQUENCE [LARGE SCALE GENOMIC DNA]</scope>
    <source>
        <strain evidence="12 14">YB392</strain>
    </source>
</reference>
<evidence type="ECO:0000259" key="9">
    <source>
        <dbReference type="Pfam" id="PF00108"/>
    </source>
</evidence>
<evidence type="ECO:0000256" key="8">
    <source>
        <dbReference type="ARBA" id="ARBA00032316"/>
    </source>
</evidence>
<dbReference type="InterPro" id="IPR002155">
    <property type="entry name" value="Thiolase"/>
</dbReference>
<dbReference type="EMBL" id="KZ859072">
    <property type="protein sequence ID" value="RDW23636.1"/>
    <property type="molecule type" value="Genomic_DNA"/>
</dbReference>
<dbReference type="PANTHER" id="PTHR42870">
    <property type="entry name" value="ACETYL-COA C-ACETYLTRANSFERASE"/>
    <property type="match status" value="1"/>
</dbReference>
<evidence type="ECO:0000256" key="3">
    <source>
        <dbReference type="ARBA" id="ARBA00022448"/>
    </source>
</evidence>
<dbReference type="CDD" id="cd00829">
    <property type="entry name" value="SCP-x_thiolase"/>
    <property type="match status" value="1"/>
</dbReference>
<evidence type="ECO:0000256" key="7">
    <source>
        <dbReference type="ARBA" id="ARBA00023140"/>
    </source>
</evidence>
<dbReference type="Gene3D" id="3.40.47.10">
    <property type="match status" value="1"/>
</dbReference>
<dbReference type="AlphaFoldDB" id="A0A1D8NCK9"/>
<dbReference type="KEGG" id="yli:2910372"/>
<dbReference type="InterPro" id="IPR055140">
    <property type="entry name" value="Thiolase_C_2"/>
</dbReference>
<dbReference type="GO" id="GO:0005777">
    <property type="term" value="C:peroxisome"/>
    <property type="evidence" value="ECO:0007669"/>
    <property type="project" value="UniProtKB-SubCell"/>
</dbReference>
<evidence type="ECO:0000259" key="10">
    <source>
        <dbReference type="Pfam" id="PF22691"/>
    </source>
</evidence>
<dbReference type="PROSITE" id="PS00098">
    <property type="entry name" value="THIOLASE_1"/>
    <property type="match status" value="1"/>
</dbReference>
<dbReference type="OMA" id="PSLYAMM"/>
<dbReference type="NCBIfam" id="NF006102">
    <property type="entry name" value="PRK08256.1"/>
    <property type="match status" value="1"/>
</dbReference>
<dbReference type="VEuPathDB" id="FungiDB:YALI1_D00173g"/>
<organism evidence="11 13">
    <name type="scientific">Yarrowia lipolytica</name>
    <name type="common">Candida lipolytica</name>
    <dbReference type="NCBI Taxonomy" id="4952"/>
    <lineage>
        <taxon>Eukaryota</taxon>
        <taxon>Fungi</taxon>
        <taxon>Dikarya</taxon>
        <taxon>Ascomycota</taxon>
        <taxon>Saccharomycotina</taxon>
        <taxon>Dipodascomycetes</taxon>
        <taxon>Dipodascales</taxon>
        <taxon>Dipodascales incertae sedis</taxon>
        <taxon>Yarrowia</taxon>
    </lineage>
</organism>
<dbReference type="InterPro" id="IPR020616">
    <property type="entry name" value="Thiolase_N"/>
</dbReference>
<evidence type="ECO:0000256" key="2">
    <source>
        <dbReference type="ARBA" id="ARBA00012352"/>
    </source>
</evidence>
<evidence type="ECO:0000313" key="13">
    <source>
        <dbReference type="Proteomes" id="UP000182444"/>
    </source>
</evidence>
<evidence type="ECO:0000313" key="11">
    <source>
        <dbReference type="EMBL" id="AOW03365.1"/>
    </source>
</evidence>
<dbReference type="FunFam" id="3.40.47.10:FF:000016">
    <property type="entry name" value="Non-specific lipid-transfer protein"/>
    <property type="match status" value="1"/>
</dbReference>
<keyword evidence="5" id="KW-0445">Lipid transport</keyword>
<dbReference type="GO" id="GO:0016747">
    <property type="term" value="F:acyltransferase activity, transferring groups other than amino-acyl groups"/>
    <property type="evidence" value="ECO:0007669"/>
    <property type="project" value="InterPro"/>
</dbReference>
<dbReference type="EC" id="2.3.1.176" evidence="2"/>
<dbReference type="PANTHER" id="PTHR42870:SF1">
    <property type="entry name" value="NON-SPECIFIC LIPID-TRANSFER PROTEIN-LIKE 2"/>
    <property type="match status" value="1"/>
</dbReference>
<sequence length="450" mass="49008">MSNPVYVAGVGMTKFIKPRDLMGYEEMGLEAAVKALLDAGITYDKVEQCVAGYVYGDSTSGQRVVYQLGMTGIPVMNVNNNCSTGSTALFIGSQLIKAGVLDCVLCVGFEKMEPGSLGTKWTDRVSPMDKSMQMMFDIEEQSEAGLVCQLFGNAGKAYINKNNGNPECLDRIAQANHEHSSRNPYSQFQTVYTLDQIKNAPKVHNLTKLHCCPTSDGAAAVVICSEKFIKENPHLQNQAIEIAGIAMATDTPKLFSKDSIELVGSDMTRKAAQDVFKQAKMTPDDVQVVELHDCFSANELVSIDAMGLCKPGTACDFVMNGDHTYGGKYVINPSGGLISKGHPLGATGLAQCSELVWHLRGWADNRLVKDTKACLQHNVGLGGAVVMAVYKRPDFYKEGGENGKTRLGYNPATEARRISVDDLNKVKAKPYADFMVEDNRIEEIRLDSKL</sequence>
<evidence type="ECO:0000256" key="1">
    <source>
        <dbReference type="ARBA" id="ARBA00004275"/>
    </source>
</evidence>
<dbReference type="Pfam" id="PF00108">
    <property type="entry name" value="Thiolase_N"/>
    <property type="match status" value="1"/>
</dbReference>
<accession>A0A1D8NCK9</accession>
<dbReference type="GeneID" id="2910372"/>